<accession>A0A8H7D7D1</accession>
<feature type="compositionally biased region" description="Basic and acidic residues" evidence="1">
    <location>
        <begin position="28"/>
        <end position="42"/>
    </location>
</feature>
<dbReference type="Gene3D" id="3.60.130.30">
    <property type="match status" value="1"/>
</dbReference>
<feature type="region of interest" description="Disordered" evidence="1">
    <location>
        <begin position="476"/>
        <end position="499"/>
    </location>
</feature>
<keyword evidence="3" id="KW-1185">Reference proteome</keyword>
<comment type="caution">
    <text evidence="2">The sequence shown here is derived from an EMBL/GenBank/DDBJ whole genome shotgun (WGS) entry which is preliminary data.</text>
</comment>
<proteinExistence type="predicted"/>
<dbReference type="AlphaFoldDB" id="A0A8H7D7D1"/>
<feature type="region of interest" description="Disordered" evidence="1">
    <location>
        <begin position="28"/>
        <end position="111"/>
    </location>
</feature>
<feature type="compositionally biased region" description="Basic residues" evidence="1">
    <location>
        <begin position="489"/>
        <end position="499"/>
    </location>
</feature>
<reference evidence="2" key="1">
    <citation type="submission" date="2020-05" db="EMBL/GenBank/DDBJ databases">
        <title>Mycena genomes resolve the evolution of fungal bioluminescence.</title>
        <authorList>
            <person name="Tsai I.J."/>
        </authorList>
    </citation>
    <scope>NUCLEOTIDE SEQUENCE</scope>
    <source>
        <strain evidence="2">160909Yilan</strain>
    </source>
</reference>
<protein>
    <submittedName>
        <fullName evidence="2">Uncharacterized protein</fullName>
    </submittedName>
</protein>
<feature type="compositionally biased region" description="Basic and acidic residues" evidence="1">
    <location>
        <begin position="81"/>
        <end position="93"/>
    </location>
</feature>
<organism evidence="2 3">
    <name type="scientific">Mycena sanguinolenta</name>
    <dbReference type="NCBI Taxonomy" id="230812"/>
    <lineage>
        <taxon>Eukaryota</taxon>
        <taxon>Fungi</taxon>
        <taxon>Dikarya</taxon>
        <taxon>Basidiomycota</taxon>
        <taxon>Agaricomycotina</taxon>
        <taxon>Agaricomycetes</taxon>
        <taxon>Agaricomycetidae</taxon>
        <taxon>Agaricales</taxon>
        <taxon>Marasmiineae</taxon>
        <taxon>Mycenaceae</taxon>
        <taxon>Mycena</taxon>
    </lineage>
</organism>
<name>A0A8H7D7D1_9AGAR</name>
<evidence type="ECO:0000313" key="3">
    <source>
        <dbReference type="Proteomes" id="UP000623467"/>
    </source>
</evidence>
<evidence type="ECO:0000313" key="2">
    <source>
        <dbReference type="EMBL" id="KAF7361556.1"/>
    </source>
</evidence>
<dbReference type="Proteomes" id="UP000623467">
    <property type="component" value="Unassembled WGS sequence"/>
</dbReference>
<sequence length="499" mass="54980">MNPHAEDNSDFGEPIFCTHFDLMEALQRENAARTARENQHIPEDDDHELEPAPAALPPSKPDPITTPSAPPLTGRAKKNVQKRERERTKRKEATVAALQDPTPPVPSPRALDKAAACTPLATSYRAANFRATKPRWNGLATPLEHPLLKHAHDVEILKQHMDYFDWPGDKTHVVLDRQGYVIGALVAPPVQGAEWESVAARAAAVRAARAKMTFPAGAEHHRRAAGEGFPTAATGFAFGTGRGHVGNIKASSFTNAAALDEMLGDKDVERIATNAFPAFQALAYHIFSDYHEAKQLLLQKYPHLRKTFPRSPFAALTANLGPVSVSPPHTDGNNKADGFCLINALGSFDADKGGHLVLWDYDLVVRFPAGRSALIPSAVVTHSNTPIQAGEDRFSLIQYSAGSLFRWIDNGYQSDLSWFAGASADDVARREEARRARCAVALRKFSRWKDIKVKNYAGRPRLDVWQHGDLAEFSDYTDESEGEQERPCKRLKRGQRTAP</sequence>
<gene>
    <name evidence="2" type="ORF">MSAN_01189200</name>
</gene>
<evidence type="ECO:0000256" key="1">
    <source>
        <dbReference type="SAM" id="MobiDB-lite"/>
    </source>
</evidence>
<dbReference type="EMBL" id="JACAZH010000008">
    <property type="protein sequence ID" value="KAF7361556.1"/>
    <property type="molecule type" value="Genomic_DNA"/>
</dbReference>
<dbReference type="OrthoDB" id="3202607at2759"/>